<accession>A0AAQ3R284</accession>
<keyword evidence="4" id="KW-0862">Zinc</keyword>
<evidence type="ECO:0000313" key="8">
    <source>
        <dbReference type="EMBL" id="WPG97950.1"/>
    </source>
</evidence>
<dbReference type="AlphaFoldDB" id="A0AAQ3R284"/>
<evidence type="ECO:0000256" key="6">
    <source>
        <dbReference type="SAM" id="MobiDB-lite"/>
    </source>
</evidence>
<sequence length="742" mass="83927">MEYTSQSSHGRIAQSCYHQEIPTDDPRSHSWSDNHLYYPNNNSSLITSPVEIHALPVLSQAPTWQNNPTNLSQDIHGFLDSRQTSHEPWTGHPRAMNHEQLWSHSFPGATAPMSDPGQDLHNTHQYNGASLISPADSAYQSFESTKSQPINHMQHHPFEHSSTPRYQTDSPHLQNFISGPTVAESVVSAPVVTTRGYQGSNSRQIGRNSRSRAAVTPCSICHKVLKNPSDAQKHYFTHSKPFRCEVMGCTRQEGFATQNDLQRHRKAVHGLNPTVGKKTGYICAACGPSSAGGSPKFWPRRDNFKAHCNRKHKDWDEQLLLQQSEMHKSFDTISKSGYVSAPSQIDPFENLYSQEFSELMESNFPEQVAQQGDYTPFNFQNRSDDEELAGIGAGTSADPSLGNRASDAGLHDPSWKGRHGLLELSNAAESVGKLAGDMDHQTLRSPVGYDELSNLHISQQNLPNKDSTVQWTRSPQESSQGTTLSIEKSVPVAKHADGEFVCKHCKKRKKRECDLTKHLKRHSRPYGCTFPGCSKRFGSRNDWKRHENSQHFLQEMYHCVMMGLDGKPCNQHFGRKEAVVLHLQSPRHKIPPTEIEPEVELTRLGRNGHKRFWCGFCGKLVSSQGEPHRAWDYRSQHIGDHFDKEHMSIEQWMCMEENKFKGDIVPPAKKSGRRPQLRSVDAFEEDSDLGEDGIPEPVYVLSTIQTKQMSDHDDDDKEKEEEEEVKFMSDDEDQFGAMNWDQ</sequence>
<dbReference type="SUPFAM" id="SSF57667">
    <property type="entry name" value="beta-beta-alpha zinc fingers"/>
    <property type="match status" value="1"/>
</dbReference>
<evidence type="ECO:0000259" key="7">
    <source>
        <dbReference type="PROSITE" id="PS50157"/>
    </source>
</evidence>
<keyword evidence="9" id="KW-1185">Reference proteome</keyword>
<keyword evidence="3 5" id="KW-0863">Zinc-finger</keyword>
<feature type="compositionally biased region" description="Acidic residues" evidence="6">
    <location>
        <begin position="712"/>
        <end position="734"/>
    </location>
</feature>
<dbReference type="PANTHER" id="PTHR24379">
    <property type="entry name" value="KRAB AND ZINC FINGER DOMAIN-CONTAINING"/>
    <property type="match status" value="1"/>
</dbReference>
<protein>
    <recommendedName>
        <fullName evidence="7">C2H2-type domain-containing protein</fullName>
    </recommendedName>
</protein>
<feature type="region of interest" description="Disordered" evidence="6">
    <location>
        <begin position="389"/>
        <end position="414"/>
    </location>
</feature>
<feature type="domain" description="C2H2-type" evidence="7">
    <location>
        <begin position="526"/>
        <end position="556"/>
    </location>
</feature>
<organism evidence="8 9">
    <name type="scientific">Acrodontium crateriforme</name>
    <dbReference type="NCBI Taxonomy" id="150365"/>
    <lineage>
        <taxon>Eukaryota</taxon>
        <taxon>Fungi</taxon>
        <taxon>Dikarya</taxon>
        <taxon>Ascomycota</taxon>
        <taxon>Pezizomycotina</taxon>
        <taxon>Dothideomycetes</taxon>
        <taxon>Dothideomycetidae</taxon>
        <taxon>Mycosphaerellales</taxon>
        <taxon>Teratosphaeriaceae</taxon>
        <taxon>Acrodontium</taxon>
    </lineage>
</organism>
<evidence type="ECO:0000256" key="2">
    <source>
        <dbReference type="ARBA" id="ARBA00022737"/>
    </source>
</evidence>
<reference evidence="8 9" key="1">
    <citation type="submission" date="2023-11" db="EMBL/GenBank/DDBJ databases">
        <title>An acidophilic fungus is an integral part of prey digestion in a carnivorous sundew plant.</title>
        <authorList>
            <person name="Tsai I.J."/>
        </authorList>
    </citation>
    <scope>NUCLEOTIDE SEQUENCE [LARGE SCALE GENOMIC DNA]</scope>
    <source>
        <strain evidence="8">169a</strain>
    </source>
</reference>
<dbReference type="Proteomes" id="UP001303373">
    <property type="component" value="Chromosome 1"/>
</dbReference>
<evidence type="ECO:0000256" key="4">
    <source>
        <dbReference type="ARBA" id="ARBA00022833"/>
    </source>
</evidence>
<dbReference type="Gene3D" id="3.30.160.60">
    <property type="entry name" value="Classic Zinc Finger"/>
    <property type="match status" value="2"/>
</dbReference>
<proteinExistence type="predicted"/>
<feature type="region of interest" description="Disordered" evidence="6">
    <location>
        <begin position="461"/>
        <end position="483"/>
    </location>
</feature>
<dbReference type="InterPro" id="IPR036236">
    <property type="entry name" value="Znf_C2H2_sf"/>
</dbReference>
<feature type="domain" description="C2H2-type" evidence="7">
    <location>
        <begin position="500"/>
        <end position="527"/>
    </location>
</feature>
<name>A0AAQ3R284_9PEZI</name>
<keyword evidence="1" id="KW-0479">Metal-binding</keyword>
<evidence type="ECO:0000256" key="1">
    <source>
        <dbReference type="ARBA" id="ARBA00022723"/>
    </source>
</evidence>
<dbReference type="PROSITE" id="PS00028">
    <property type="entry name" value="ZINC_FINGER_C2H2_1"/>
    <property type="match status" value="2"/>
</dbReference>
<gene>
    <name evidence="8" type="ORF">R9X50_00073300</name>
</gene>
<dbReference type="PANTHER" id="PTHR24379:SF121">
    <property type="entry name" value="C2H2-TYPE DOMAIN-CONTAINING PROTEIN"/>
    <property type="match status" value="1"/>
</dbReference>
<feature type="region of interest" description="Disordered" evidence="6">
    <location>
        <begin position="704"/>
        <end position="742"/>
    </location>
</feature>
<dbReference type="EMBL" id="CP138580">
    <property type="protein sequence ID" value="WPG97950.1"/>
    <property type="molecule type" value="Genomic_DNA"/>
</dbReference>
<keyword evidence="2" id="KW-0677">Repeat</keyword>
<evidence type="ECO:0000313" key="9">
    <source>
        <dbReference type="Proteomes" id="UP001303373"/>
    </source>
</evidence>
<dbReference type="PROSITE" id="PS50157">
    <property type="entry name" value="ZINC_FINGER_C2H2_2"/>
    <property type="match status" value="2"/>
</dbReference>
<dbReference type="GO" id="GO:0008270">
    <property type="term" value="F:zinc ion binding"/>
    <property type="evidence" value="ECO:0007669"/>
    <property type="project" value="UniProtKB-KW"/>
</dbReference>
<evidence type="ECO:0000256" key="5">
    <source>
        <dbReference type="PROSITE-ProRule" id="PRU00042"/>
    </source>
</evidence>
<dbReference type="SMART" id="SM00355">
    <property type="entry name" value="ZnF_C2H2"/>
    <property type="match status" value="6"/>
</dbReference>
<evidence type="ECO:0000256" key="3">
    <source>
        <dbReference type="ARBA" id="ARBA00022771"/>
    </source>
</evidence>
<dbReference type="InterPro" id="IPR013087">
    <property type="entry name" value="Znf_C2H2_type"/>
</dbReference>